<protein>
    <submittedName>
        <fullName evidence="1">Uncharacterized protein</fullName>
    </submittedName>
</protein>
<evidence type="ECO:0000313" key="1">
    <source>
        <dbReference type="EMBL" id="HED31916.1"/>
    </source>
</evidence>
<organism evidence="1">
    <name type="scientific">Prosthecochloris aestuarii</name>
    <dbReference type="NCBI Taxonomy" id="1102"/>
    <lineage>
        <taxon>Bacteria</taxon>
        <taxon>Pseudomonadati</taxon>
        <taxon>Chlorobiota</taxon>
        <taxon>Chlorobiia</taxon>
        <taxon>Chlorobiales</taxon>
        <taxon>Chlorobiaceae</taxon>
        <taxon>Prosthecochloris</taxon>
    </lineage>
</organism>
<dbReference type="EMBL" id="DSBW01000218">
    <property type="protein sequence ID" value="HED31916.1"/>
    <property type="molecule type" value="Genomic_DNA"/>
</dbReference>
<reference evidence="1" key="1">
    <citation type="journal article" date="2020" name="mSystems">
        <title>Genome- and Community-Level Interaction Insights into Carbon Utilization and Element Cycling Functions of Hydrothermarchaeota in Hydrothermal Sediment.</title>
        <authorList>
            <person name="Zhou Z."/>
            <person name="Liu Y."/>
            <person name="Xu W."/>
            <person name="Pan J."/>
            <person name="Luo Z.H."/>
            <person name="Li M."/>
        </authorList>
    </citation>
    <scope>NUCLEOTIDE SEQUENCE [LARGE SCALE GENOMIC DNA]</scope>
    <source>
        <strain evidence="1">SpSt-1181</strain>
    </source>
</reference>
<gene>
    <name evidence="1" type="ORF">ENN50_09630</name>
</gene>
<comment type="caution">
    <text evidence="1">The sequence shown here is derived from an EMBL/GenBank/DDBJ whole genome shotgun (WGS) entry which is preliminary data.</text>
</comment>
<dbReference type="Proteomes" id="UP000886335">
    <property type="component" value="Unassembled WGS sequence"/>
</dbReference>
<proteinExistence type="predicted"/>
<dbReference type="AlphaFoldDB" id="A0A831WVV3"/>
<accession>A0A831WVV3</accession>
<name>A0A831WVV3_PROAE</name>
<sequence length="480" mass="53126">MNIPIDLPFLSELLGIPESIPLSTREMELRLQVFIDERGTCSPRMKDFISSLGNCFRLIGVRVLSEQEARPENGRFKPGVVIIAPGHYEDEDLAINSVSTLYNNIIVGIHDEPARLTPGSGPQEKLDAIVSRLAWDMVHISIYLDADSWTICTMNGGVVTLKGASPRPSDIRDTLVPKLTAQVVPPKSSDLELLPGTFPSEPEGFTQIAAEFRECARLWSDNDYLLTHTSRESLTYRSPLYQKIVARYLDQRSGMSYGFFAHQTPTATRPAEPVEHPGACRRNGYRVPVRIRGSWYLVEPAPVTVVTTRSGCRKTDIDPSSDLLSITLDRGRITLRTPATSEESHPVRPSFDTLTILAHALGNAFAASLLQTIRPSWNFARSLEEHGASMTHWHGYPDDIPEFDGYFVHGQNNPPVSCSTPQSAVYSFLGKFDALEQALAANIPYQGDIHIEPNHGTNIIGSLSLSTTAARINRKSVELH</sequence>